<dbReference type="EMBL" id="GL433840">
    <property type="protein sequence ID" value="EFN57162.1"/>
    <property type="molecule type" value="Genomic_DNA"/>
</dbReference>
<feature type="region of interest" description="Disordered" evidence="1">
    <location>
        <begin position="65"/>
        <end position="89"/>
    </location>
</feature>
<gene>
    <name evidence="2" type="ORF">CHLNCDRAFT_51231</name>
</gene>
<feature type="compositionally biased region" description="Basic and acidic residues" evidence="1">
    <location>
        <begin position="70"/>
        <end position="79"/>
    </location>
</feature>
<dbReference type="Proteomes" id="UP000008141">
    <property type="component" value="Unassembled WGS sequence"/>
</dbReference>
<feature type="region of interest" description="Disordered" evidence="1">
    <location>
        <begin position="133"/>
        <end position="155"/>
    </location>
</feature>
<feature type="region of interest" description="Disordered" evidence="1">
    <location>
        <begin position="508"/>
        <end position="531"/>
    </location>
</feature>
<dbReference type="PANTHER" id="PTHR33917">
    <property type="entry name" value="PROTEIN EXECUTER 1, CHLOROPLASTIC"/>
    <property type="match status" value="1"/>
</dbReference>
<dbReference type="KEGG" id="cvr:CHLNCDRAFT_51231"/>
<feature type="compositionally biased region" description="Low complexity" evidence="1">
    <location>
        <begin position="737"/>
        <end position="746"/>
    </location>
</feature>
<name>E1ZB40_CHLVA</name>
<dbReference type="OrthoDB" id="722566at2759"/>
<evidence type="ECO:0000256" key="1">
    <source>
        <dbReference type="SAM" id="MobiDB-lite"/>
    </source>
</evidence>
<feature type="compositionally biased region" description="Low complexity" evidence="1">
    <location>
        <begin position="755"/>
        <end position="764"/>
    </location>
</feature>
<feature type="compositionally biased region" description="Low complexity" evidence="1">
    <location>
        <begin position="684"/>
        <end position="710"/>
    </location>
</feature>
<feature type="region of interest" description="Disordered" evidence="1">
    <location>
        <begin position="454"/>
        <end position="480"/>
    </location>
</feature>
<dbReference type="AlphaFoldDB" id="E1ZB40"/>
<feature type="region of interest" description="Disordered" evidence="1">
    <location>
        <begin position="174"/>
        <end position="204"/>
    </location>
</feature>
<dbReference type="OMA" id="GRIYMAR"/>
<dbReference type="InterPro" id="IPR044680">
    <property type="entry name" value="EX1/2"/>
</dbReference>
<accession>E1ZB40</accession>
<feature type="region of interest" description="Disordered" evidence="1">
    <location>
        <begin position="573"/>
        <end position="606"/>
    </location>
</feature>
<proteinExistence type="predicted"/>
<dbReference type="eggNOG" id="ENOG502QQS3">
    <property type="taxonomic scope" value="Eukaryota"/>
</dbReference>
<sequence length="975" mass="103139">MAGRCRRVGPCGQRRRPLVEILHTATWSWGRRVERLLAPIPSVPHSGARISSILHTPQLCCAAQTSGPGRKNELPDGLRRRSPSGHSGAMLRCQPLAVRQPGAACRLGPASPTCSRVLRRLPGGRAAVRCAAAPEGGATGGSQPPSSRRLSSLEKAAEQERLQRAMLGQQAPFTADRASAGAPHAAAHHSSLAPGASAPQAEPEPGSWEDWMRYFYAMDDVVHDLESLHTELAEAVEAEDYRAAAALAAQRRQLEACDCVGEALGALEAAVAEERFGDAARLRDECCVGLLGWWVGRGDGDPTGHLLRMTTDFGRYVATAYTPRDVTDLLPALQNTPLGDARLAAAAAALLDASSAEAQQEAAAPLRPDDLGLPVLELFLRRGVDGRGYDQQAVALYAPDAALMAEQQQEVADAEAVASTLVDLISTDAGGDSIVSVEKGRNDDGSSFVKIEIASRGEDGDDEGGLPPGGEVARAEGEDEDDLDIRTIDDLAASVGMTAADLGMHLAGGSSRAGADDAEAASAAGAGGEEEEVRQLQRWQQQAAEAAGGEAGAPGRRRSLRDEVAAMTEALLQGGDGGFSDSEAEDAQQQAQQRWGGEEGEEGAVSLERSASQLGCILQRAPAQIEWQGRDRFVVTVSEPPAVARAREAAETEQAATQQQQQRKEEEVQLKRPPLRIIYDGKEQQGLGPNGGAAPPQAGSSSSSSASGSRRQPDGSYDVPITAEESDSEDISVLFSQQQQQQQQQQDGLQPPHPSQQQQQQQHSVAEDSAALAEEIEAVRGELEAGRKPSKDRINDIARRALGLAIAQGVGAADASGNSLAGRWAALEGRTTYERLPLGSCVKTDPFSGLYVGTFGPHGPELLQVSRQVEGGREWAVATKLTGDPNVPAGTVSWKALIGRGNRLPAEMYPPEMAVTARYKGQGQVAQTGFTNAKWVEGELLVFGADSPFVRGAQLGYLIVLHRVDLEELFPEEGN</sequence>
<organism evidence="3">
    <name type="scientific">Chlorella variabilis</name>
    <name type="common">Green alga</name>
    <dbReference type="NCBI Taxonomy" id="554065"/>
    <lineage>
        <taxon>Eukaryota</taxon>
        <taxon>Viridiplantae</taxon>
        <taxon>Chlorophyta</taxon>
        <taxon>core chlorophytes</taxon>
        <taxon>Trebouxiophyceae</taxon>
        <taxon>Chlorellales</taxon>
        <taxon>Chlorellaceae</taxon>
        <taxon>Chlorella clade</taxon>
        <taxon>Chlorella</taxon>
    </lineage>
</organism>
<dbReference type="GO" id="GO:0010343">
    <property type="term" value="P:singlet oxygen-mediated programmed cell death"/>
    <property type="evidence" value="ECO:0007669"/>
    <property type="project" value="InterPro"/>
</dbReference>
<feature type="region of interest" description="Disordered" evidence="1">
    <location>
        <begin position="645"/>
        <end position="769"/>
    </location>
</feature>
<dbReference type="RefSeq" id="XP_005849264.1">
    <property type="nucleotide sequence ID" value="XM_005849202.1"/>
</dbReference>
<feature type="compositionally biased region" description="Low complexity" evidence="1">
    <location>
        <begin position="652"/>
        <end position="661"/>
    </location>
</feature>
<feature type="compositionally biased region" description="Low complexity" evidence="1">
    <location>
        <begin position="178"/>
        <end position="199"/>
    </location>
</feature>
<evidence type="ECO:0000313" key="2">
    <source>
        <dbReference type="EMBL" id="EFN57162.1"/>
    </source>
</evidence>
<dbReference type="FunCoup" id="E1ZB40">
    <property type="interactions" value="586"/>
</dbReference>
<dbReference type="InParanoid" id="E1ZB40"/>
<dbReference type="Pfam" id="PF12014">
    <property type="entry name" value="Cyclin_D1_bind"/>
    <property type="match status" value="1"/>
</dbReference>
<feature type="compositionally biased region" description="Low complexity" evidence="1">
    <location>
        <begin position="141"/>
        <end position="150"/>
    </location>
</feature>
<dbReference type="GO" id="GO:0042651">
    <property type="term" value="C:thylakoid membrane"/>
    <property type="evidence" value="ECO:0007669"/>
    <property type="project" value="TreeGrafter"/>
</dbReference>
<reference evidence="2 3" key="1">
    <citation type="journal article" date="2010" name="Plant Cell">
        <title>The Chlorella variabilis NC64A genome reveals adaptation to photosymbiosis, coevolution with viruses, and cryptic sex.</title>
        <authorList>
            <person name="Blanc G."/>
            <person name="Duncan G."/>
            <person name="Agarkova I."/>
            <person name="Borodovsky M."/>
            <person name="Gurnon J."/>
            <person name="Kuo A."/>
            <person name="Lindquist E."/>
            <person name="Lucas S."/>
            <person name="Pangilinan J."/>
            <person name="Polle J."/>
            <person name="Salamov A."/>
            <person name="Terry A."/>
            <person name="Yamada T."/>
            <person name="Dunigan D.D."/>
            <person name="Grigoriev I.V."/>
            <person name="Claverie J.M."/>
            <person name="Van Etten J.L."/>
        </authorList>
    </citation>
    <scope>NUCLEOTIDE SEQUENCE [LARGE SCALE GENOMIC DNA]</scope>
    <source>
        <strain evidence="2 3">NC64A</strain>
    </source>
</reference>
<dbReference type="PANTHER" id="PTHR33917:SF3">
    <property type="entry name" value="PROTEIN EXECUTER 1, CHLOROPLASTIC"/>
    <property type="match status" value="1"/>
</dbReference>
<protein>
    <submittedName>
        <fullName evidence="2">Uncharacterized protein</fullName>
    </submittedName>
</protein>
<dbReference type="GeneID" id="17356555"/>
<keyword evidence="3" id="KW-1185">Reference proteome</keyword>
<dbReference type="STRING" id="554065.E1ZB40"/>
<evidence type="ECO:0000313" key="3">
    <source>
        <dbReference type="Proteomes" id="UP000008141"/>
    </source>
</evidence>